<gene>
    <name evidence="1" type="ORF">SAMN05878438_3730</name>
</gene>
<evidence type="ECO:0000313" key="1">
    <source>
        <dbReference type="EMBL" id="SIN87226.1"/>
    </source>
</evidence>
<sequence>MTMKTATLTDAQWADIMQLVGRGESDLAEYVPHHASKDGYSPEEIDDLERLLKGDASAALSKQLADDTDASSEAPATRTYTAFCQESNGTGTVWISSIEVDAQENRDKELVAAEEQARYECARDWDRLTDPDDEDSPLDISGIVCMGLADGEVNIAMWDDSHFE</sequence>
<dbReference type="GeneID" id="97278381"/>
<dbReference type="RefSeq" id="WP_074211820.1">
    <property type="nucleotide sequence ID" value="NZ_BJOI01000094.1"/>
</dbReference>
<dbReference type="EMBL" id="FSQX01000002">
    <property type="protein sequence ID" value="SIN87226.1"/>
    <property type="molecule type" value="Genomic_DNA"/>
</dbReference>
<proteinExistence type="predicted"/>
<reference evidence="1 2" key="1">
    <citation type="submission" date="2016-11" db="EMBL/GenBank/DDBJ databases">
        <authorList>
            <person name="Jaros S."/>
            <person name="Januszkiewicz K."/>
            <person name="Wedrychowicz H."/>
        </authorList>
    </citation>
    <scope>NUCLEOTIDE SEQUENCE [LARGE SCALE GENOMIC DNA]</scope>
    <source>
        <strain evidence="1 2">ACAM 239</strain>
    </source>
</reference>
<organism evidence="1 2">
    <name type="scientific">Vreelandella aquamarina</name>
    <dbReference type="NCBI Taxonomy" id="77097"/>
    <lineage>
        <taxon>Bacteria</taxon>
        <taxon>Pseudomonadati</taxon>
        <taxon>Pseudomonadota</taxon>
        <taxon>Gammaproteobacteria</taxon>
        <taxon>Oceanospirillales</taxon>
        <taxon>Halomonadaceae</taxon>
        <taxon>Vreelandella</taxon>
    </lineage>
</organism>
<accession>A0A1N6EQJ0</accession>
<name>A0A1N6EQJ0_9GAMM</name>
<dbReference type="Proteomes" id="UP000185024">
    <property type="component" value="Unassembled WGS sequence"/>
</dbReference>
<dbReference type="AlphaFoldDB" id="A0A1N6EQJ0"/>
<evidence type="ECO:0000313" key="2">
    <source>
        <dbReference type="Proteomes" id="UP000185024"/>
    </source>
</evidence>
<protein>
    <submittedName>
        <fullName evidence="1">Uncharacterized protein</fullName>
    </submittedName>
</protein>